<keyword evidence="2" id="KW-1185">Reference proteome</keyword>
<comment type="caution">
    <text evidence="1">The sequence shown here is derived from an EMBL/GenBank/DDBJ whole genome shotgun (WGS) entry which is preliminary data.</text>
</comment>
<dbReference type="EMBL" id="JACHMN010000002">
    <property type="protein sequence ID" value="MBB5871631.1"/>
    <property type="molecule type" value="Genomic_DNA"/>
</dbReference>
<reference evidence="1 2" key="1">
    <citation type="submission" date="2020-08" db="EMBL/GenBank/DDBJ databases">
        <title>Sequencing the genomes of 1000 actinobacteria strains.</title>
        <authorList>
            <person name="Klenk H.-P."/>
        </authorList>
    </citation>
    <scope>NUCLEOTIDE SEQUENCE [LARGE SCALE GENOMIC DNA]</scope>
    <source>
        <strain evidence="1 2">DSM 45362</strain>
    </source>
</reference>
<proteinExistence type="predicted"/>
<sequence>MLVTRRDLGGAGWDEVALPASSGWSFALRDCVGYHDADYPAQRRRLAVRGTAFSQGRAGRLVQALIELYPPGWSAEALDDVRGVVQNCGRYEHIASLHSHSIVEVDFAGQEALLVHSTEIWPYEEPTEWWTAVVRRDDLVATVTGHGLTDTELRKIAIKAAARLN</sequence>
<organism evidence="1 2">
    <name type="scientific">Allocatelliglobosispora scoriae</name>
    <dbReference type="NCBI Taxonomy" id="643052"/>
    <lineage>
        <taxon>Bacteria</taxon>
        <taxon>Bacillati</taxon>
        <taxon>Actinomycetota</taxon>
        <taxon>Actinomycetes</taxon>
        <taxon>Micromonosporales</taxon>
        <taxon>Micromonosporaceae</taxon>
        <taxon>Allocatelliglobosispora</taxon>
    </lineage>
</organism>
<protein>
    <submittedName>
        <fullName evidence="1">Uncharacterized protein</fullName>
    </submittedName>
</protein>
<evidence type="ECO:0000313" key="2">
    <source>
        <dbReference type="Proteomes" id="UP000587527"/>
    </source>
</evidence>
<accession>A0A841BY81</accession>
<gene>
    <name evidence="1" type="ORF">F4553_005010</name>
</gene>
<name>A0A841BY81_9ACTN</name>
<dbReference type="AlphaFoldDB" id="A0A841BY81"/>
<dbReference type="Proteomes" id="UP000587527">
    <property type="component" value="Unassembled WGS sequence"/>
</dbReference>
<evidence type="ECO:0000313" key="1">
    <source>
        <dbReference type="EMBL" id="MBB5871631.1"/>
    </source>
</evidence>